<gene>
    <name evidence="1" type="ORF">g.49255</name>
</gene>
<proteinExistence type="predicted"/>
<protein>
    <submittedName>
        <fullName evidence="1">Uncharacterized protein</fullName>
    </submittedName>
</protein>
<organism evidence="1">
    <name type="scientific">Sipha flava</name>
    <name type="common">yellow sugarcane aphid</name>
    <dbReference type="NCBI Taxonomy" id="143950"/>
    <lineage>
        <taxon>Eukaryota</taxon>
        <taxon>Metazoa</taxon>
        <taxon>Ecdysozoa</taxon>
        <taxon>Arthropoda</taxon>
        <taxon>Hexapoda</taxon>
        <taxon>Insecta</taxon>
        <taxon>Pterygota</taxon>
        <taxon>Neoptera</taxon>
        <taxon>Paraneoptera</taxon>
        <taxon>Hemiptera</taxon>
        <taxon>Sternorrhyncha</taxon>
        <taxon>Aphidomorpha</taxon>
        <taxon>Aphidoidea</taxon>
        <taxon>Aphididae</taxon>
        <taxon>Sipha</taxon>
    </lineage>
</organism>
<sequence length="106" mass="12390">MCELCVKLCFNRTRIAPPPSSCSLVPQINPVRRVENLFYFAFAKLYMQPCSYRKHCELVCLSIILSTDERRRGKSFSVHFILRSRRKTILPRGVVCTIRYFTPTIT</sequence>
<accession>A0A2S2QDL8</accession>
<dbReference type="AlphaFoldDB" id="A0A2S2QDL8"/>
<evidence type="ECO:0000313" key="1">
    <source>
        <dbReference type="EMBL" id="MBY75793.1"/>
    </source>
</evidence>
<name>A0A2S2QDL8_9HEMI</name>
<reference evidence="1" key="1">
    <citation type="submission" date="2018-04" db="EMBL/GenBank/DDBJ databases">
        <title>Transcriptome assembly of Sipha flava.</title>
        <authorList>
            <person name="Scully E.D."/>
            <person name="Geib S.M."/>
            <person name="Palmer N.A."/>
            <person name="Koch K."/>
            <person name="Bradshaw J."/>
            <person name="Heng-Moss T."/>
            <person name="Sarath G."/>
        </authorList>
    </citation>
    <scope>NUCLEOTIDE SEQUENCE</scope>
</reference>
<dbReference type="EMBL" id="GGMS01006590">
    <property type="protein sequence ID" value="MBY75793.1"/>
    <property type="molecule type" value="Transcribed_RNA"/>
</dbReference>